<evidence type="ECO:0000313" key="1">
    <source>
        <dbReference type="EMBL" id="PHN04583.1"/>
    </source>
</evidence>
<dbReference type="SUPFAM" id="SSF53649">
    <property type="entry name" value="Alkaline phosphatase-like"/>
    <property type="match status" value="1"/>
</dbReference>
<dbReference type="PANTHER" id="PTHR10151">
    <property type="entry name" value="ECTONUCLEOTIDE PYROPHOSPHATASE/PHOSPHODIESTERASE"/>
    <property type="match status" value="1"/>
</dbReference>
<dbReference type="GO" id="GO:0016787">
    <property type="term" value="F:hydrolase activity"/>
    <property type="evidence" value="ECO:0007669"/>
    <property type="project" value="UniProtKB-ARBA"/>
</dbReference>
<dbReference type="Proteomes" id="UP000223913">
    <property type="component" value="Unassembled WGS sequence"/>
</dbReference>
<evidence type="ECO:0000313" key="2">
    <source>
        <dbReference type="Proteomes" id="UP000223913"/>
    </source>
</evidence>
<accession>A0A2D0N9X0</accession>
<name>A0A2D0N9X0_FLAN2</name>
<sequence length="324" mass="35937">MYLEIVNQRNTFRLLSLLFGLALITVPACRSTRTEGANAAPITPAKRVIILGLDGLSVPGYQTADHPHLDRLLADGSISFTTRTVMPSVTLPNWTSHLTGSGPEQHGVDGNNWTLAEHALPPIEQDAQGYAPSIFKLLKEQLPAAKTAYYYNWGNLIHPINQKYLDEVSFEEDDGYEQNYEKAFHFAVANRDQPTLIFLYSVHVDHAGHQHEWMSPQYIEAIEAADLAIGRLIDQLKAEDLYRDTHFFLITDHGGQGKGHGGMSPVEMNVPWAVSGPGIQKAQGFTEPNNNTNTAVVIARLFGLQQLPKSWVGKIPESVFQANR</sequence>
<dbReference type="PANTHER" id="PTHR10151:SF120">
    <property type="entry name" value="BIS(5'-ADENOSYL)-TRIPHOSPHATASE"/>
    <property type="match status" value="1"/>
</dbReference>
<dbReference type="Pfam" id="PF01663">
    <property type="entry name" value="Phosphodiest"/>
    <property type="match status" value="1"/>
</dbReference>
<comment type="caution">
    <text evidence="1">The sequence shown here is derived from an EMBL/GenBank/DDBJ whole genome shotgun (WGS) entry which is preliminary data.</text>
</comment>
<dbReference type="RefSeq" id="WP_099152156.1">
    <property type="nucleotide sequence ID" value="NZ_PDUD01000025.1"/>
</dbReference>
<reference evidence="1 2" key="1">
    <citation type="submission" date="2017-10" db="EMBL/GenBank/DDBJ databases">
        <title>The draft genome sequence of Lewinella nigricans NBRC 102662.</title>
        <authorList>
            <person name="Wang K."/>
        </authorList>
    </citation>
    <scope>NUCLEOTIDE SEQUENCE [LARGE SCALE GENOMIC DNA]</scope>
    <source>
        <strain evidence="1 2">NBRC 102662</strain>
    </source>
</reference>
<dbReference type="OrthoDB" id="279982at2"/>
<dbReference type="InterPro" id="IPR017850">
    <property type="entry name" value="Alkaline_phosphatase_core_sf"/>
</dbReference>
<dbReference type="InterPro" id="IPR002591">
    <property type="entry name" value="Phosphodiest/P_Trfase"/>
</dbReference>
<dbReference type="AlphaFoldDB" id="A0A2D0N9X0"/>
<dbReference type="EMBL" id="PDUD01000025">
    <property type="protein sequence ID" value="PHN04583.1"/>
    <property type="molecule type" value="Genomic_DNA"/>
</dbReference>
<organism evidence="1 2">
    <name type="scientific">Flavilitoribacter nigricans (strain ATCC 23147 / DSM 23189 / NBRC 102662 / NCIMB 1420 / SS-2)</name>
    <name type="common">Lewinella nigricans</name>
    <dbReference type="NCBI Taxonomy" id="1122177"/>
    <lineage>
        <taxon>Bacteria</taxon>
        <taxon>Pseudomonadati</taxon>
        <taxon>Bacteroidota</taxon>
        <taxon>Saprospiria</taxon>
        <taxon>Saprospirales</taxon>
        <taxon>Lewinellaceae</taxon>
        <taxon>Flavilitoribacter</taxon>
    </lineage>
</organism>
<protein>
    <submittedName>
        <fullName evidence="1">Nucleotide pyrophosphatase</fullName>
    </submittedName>
</protein>
<proteinExistence type="predicted"/>
<dbReference type="Gene3D" id="3.40.720.10">
    <property type="entry name" value="Alkaline Phosphatase, subunit A"/>
    <property type="match status" value="1"/>
</dbReference>
<gene>
    <name evidence="1" type="ORF">CRP01_21500</name>
</gene>
<keyword evidence="2" id="KW-1185">Reference proteome</keyword>